<evidence type="ECO:0000313" key="5">
    <source>
        <dbReference type="Proteomes" id="UP000663852"/>
    </source>
</evidence>
<dbReference type="PANTHER" id="PTHR43283">
    <property type="entry name" value="BETA-LACTAMASE-RELATED"/>
    <property type="match status" value="1"/>
</dbReference>
<proteinExistence type="predicted"/>
<dbReference type="Gene3D" id="3.40.710.10">
    <property type="entry name" value="DD-peptidase/beta-lactamase superfamily"/>
    <property type="match status" value="1"/>
</dbReference>
<feature type="domain" description="Beta-lactamase-related" evidence="3">
    <location>
        <begin position="35"/>
        <end position="393"/>
    </location>
</feature>
<feature type="chain" id="PRO_5032443189" description="Beta-lactamase-related domain-containing protein" evidence="2">
    <location>
        <begin position="27"/>
        <end position="462"/>
    </location>
</feature>
<dbReference type="Proteomes" id="UP000663852">
    <property type="component" value="Unassembled WGS sequence"/>
</dbReference>
<accession>A0A814RTP5</accession>
<dbReference type="InterPro" id="IPR001466">
    <property type="entry name" value="Beta-lactam-related"/>
</dbReference>
<dbReference type="SUPFAM" id="SSF56601">
    <property type="entry name" value="beta-lactamase/transpeptidase-like"/>
    <property type="match status" value="1"/>
</dbReference>
<name>A0A814RTP5_ADIRI</name>
<dbReference type="InterPro" id="IPR050789">
    <property type="entry name" value="Diverse_Enzym_Activities"/>
</dbReference>
<evidence type="ECO:0000313" key="4">
    <source>
        <dbReference type="EMBL" id="CAF1137781.1"/>
    </source>
</evidence>
<evidence type="ECO:0000259" key="3">
    <source>
        <dbReference type="Pfam" id="PF00144"/>
    </source>
</evidence>
<evidence type="ECO:0000256" key="2">
    <source>
        <dbReference type="SAM" id="SignalP"/>
    </source>
</evidence>
<dbReference type="Pfam" id="PF00144">
    <property type="entry name" value="Beta-lactamase"/>
    <property type="match status" value="1"/>
</dbReference>
<reference evidence="4" key="1">
    <citation type="submission" date="2021-02" db="EMBL/GenBank/DDBJ databases">
        <authorList>
            <person name="Nowell W R."/>
        </authorList>
    </citation>
    <scope>NUCLEOTIDE SEQUENCE</scope>
</reference>
<dbReference type="OrthoDB" id="5946976at2759"/>
<feature type="signal peptide" evidence="2">
    <location>
        <begin position="1"/>
        <end position="26"/>
    </location>
</feature>
<dbReference type="PANTHER" id="PTHR43283:SF11">
    <property type="entry name" value="BETA-LACTAMASE-RELATED DOMAIN-CONTAINING PROTEIN"/>
    <property type="match status" value="1"/>
</dbReference>
<sequence>MFCKSYQNISLLLLAFFFINDHLISSIRLDDDILDKFIEDEIQQGFPGVALSVIQNGKVLKQKVYGYKLKYDDNGTVIDEPQLLALDTMFDMASLTKMYATNYALMHLVHQGKLNVHDPIMKYIPYYRGCNPENECREARLIKDLLTHTAGYASSVEFYNPKKVSADLYSQDKNKTGEIIETKLGFQRPRGDDQIPLYSDIDYILLGLVIEHITGMRIDQYVKSTIYQPLGLTHTLFNPVNGFNYQKTDFAATELKGNTRNNTIDFPNVRRYVLQGQVHDEKSFYSMNGLSGHAGLFSNLHDMTILTQVMLNNGTYGNVQFWNETVQELFLTPYSRDPTYGLGWRLNYNQTLSWFGLHAAKEAYGHTGWTGTCTVIDPKCSIAIILLTNKRHTPCINGTFDGEKYETGKYGKIMTLVYEAIRLDQQQCCNITSINIGCRNSLENFSSLILFSMCAFTSLLFD</sequence>
<dbReference type="AlphaFoldDB" id="A0A814RTP5"/>
<evidence type="ECO:0000256" key="1">
    <source>
        <dbReference type="ARBA" id="ARBA00022801"/>
    </source>
</evidence>
<dbReference type="EMBL" id="CAJNOJ010000112">
    <property type="protein sequence ID" value="CAF1137781.1"/>
    <property type="molecule type" value="Genomic_DNA"/>
</dbReference>
<keyword evidence="2" id="KW-0732">Signal</keyword>
<comment type="caution">
    <text evidence="4">The sequence shown here is derived from an EMBL/GenBank/DDBJ whole genome shotgun (WGS) entry which is preliminary data.</text>
</comment>
<dbReference type="GO" id="GO:0016787">
    <property type="term" value="F:hydrolase activity"/>
    <property type="evidence" value="ECO:0007669"/>
    <property type="project" value="UniProtKB-KW"/>
</dbReference>
<organism evidence="4 5">
    <name type="scientific">Adineta ricciae</name>
    <name type="common">Rotifer</name>
    <dbReference type="NCBI Taxonomy" id="249248"/>
    <lineage>
        <taxon>Eukaryota</taxon>
        <taxon>Metazoa</taxon>
        <taxon>Spiralia</taxon>
        <taxon>Gnathifera</taxon>
        <taxon>Rotifera</taxon>
        <taxon>Eurotatoria</taxon>
        <taxon>Bdelloidea</taxon>
        <taxon>Adinetida</taxon>
        <taxon>Adinetidae</taxon>
        <taxon>Adineta</taxon>
    </lineage>
</organism>
<gene>
    <name evidence="4" type="ORF">EDS130_LOCUS21915</name>
</gene>
<protein>
    <recommendedName>
        <fullName evidence="3">Beta-lactamase-related domain-containing protein</fullName>
    </recommendedName>
</protein>
<keyword evidence="1" id="KW-0378">Hydrolase</keyword>
<dbReference type="NCBIfam" id="NF002968">
    <property type="entry name" value="PRK03642.1"/>
    <property type="match status" value="1"/>
</dbReference>
<dbReference type="InterPro" id="IPR012338">
    <property type="entry name" value="Beta-lactam/transpept-like"/>
</dbReference>